<evidence type="ECO:0000313" key="2">
    <source>
        <dbReference type="EMBL" id="KAL0191752.1"/>
    </source>
</evidence>
<dbReference type="Proteomes" id="UP001529510">
    <property type="component" value="Unassembled WGS sequence"/>
</dbReference>
<dbReference type="AlphaFoldDB" id="A0ABD0QZS6"/>
<dbReference type="EMBL" id="JAMKFB020000006">
    <property type="protein sequence ID" value="KAL0191752.1"/>
    <property type="molecule type" value="Genomic_DNA"/>
</dbReference>
<feature type="region of interest" description="Disordered" evidence="1">
    <location>
        <begin position="1"/>
        <end position="53"/>
    </location>
</feature>
<comment type="caution">
    <text evidence="2">The sequence shown here is derived from an EMBL/GenBank/DDBJ whole genome shotgun (WGS) entry which is preliminary data.</text>
</comment>
<evidence type="ECO:0000313" key="3">
    <source>
        <dbReference type="Proteomes" id="UP001529510"/>
    </source>
</evidence>
<accession>A0ABD0QZS6</accession>
<reference evidence="2 3" key="1">
    <citation type="submission" date="2024-05" db="EMBL/GenBank/DDBJ databases">
        <title>Genome sequencing and assembly of Indian major carp, Cirrhinus mrigala (Hamilton, 1822).</title>
        <authorList>
            <person name="Mohindra V."/>
            <person name="Chowdhury L.M."/>
            <person name="Lal K."/>
            <person name="Jena J.K."/>
        </authorList>
    </citation>
    <scope>NUCLEOTIDE SEQUENCE [LARGE SCALE GENOMIC DNA]</scope>
    <source>
        <strain evidence="2">CM1030</strain>
        <tissue evidence="2">Blood</tissue>
    </source>
</reference>
<name>A0ABD0QZS6_CIRMR</name>
<sequence length="71" mass="7754">MKWNLFKKKPEAMVGPEPTGLGGTHPSHTMTMAPAVSTPADNSTESEGPVNKNDVFEEIKSKFLNEIDKIP</sequence>
<evidence type="ECO:0000256" key="1">
    <source>
        <dbReference type="SAM" id="MobiDB-lite"/>
    </source>
</evidence>
<feature type="non-terminal residue" evidence="2">
    <location>
        <position position="71"/>
    </location>
</feature>
<organism evidence="2 3">
    <name type="scientific">Cirrhinus mrigala</name>
    <name type="common">Mrigala</name>
    <dbReference type="NCBI Taxonomy" id="683832"/>
    <lineage>
        <taxon>Eukaryota</taxon>
        <taxon>Metazoa</taxon>
        <taxon>Chordata</taxon>
        <taxon>Craniata</taxon>
        <taxon>Vertebrata</taxon>
        <taxon>Euteleostomi</taxon>
        <taxon>Actinopterygii</taxon>
        <taxon>Neopterygii</taxon>
        <taxon>Teleostei</taxon>
        <taxon>Ostariophysi</taxon>
        <taxon>Cypriniformes</taxon>
        <taxon>Cyprinidae</taxon>
        <taxon>Labeoninae</taxon>
        <taxon>Labeonini</taxon>
        <taxon>Cirrhinus</taxon>
    </lineage>
</organism>
<proteinExistence type="predicted"/>
<keyword evidence="3" id="KW-1185">Reference proteome</keyword>
<gene>
    <name evidence="2" type="ORF">M9458_014450</name>
</gene>
<protein>
    <submittedName>
        <fullName evidence="2">Uncharacterized protein</fullName>
    </submittedName>
</protein>